<dbReference type="SUPFAM" id="SSF47781">
    <property type="entry name" value="RuvA domain 2-like"/>
    <property type="match status" value="1"/>
</dbReference>
<feature type="domain" description="Helix-hairpin-helix DNA-binding motif class 1" evidence="2">
    <location>
        <begin position="64"/>
        <end position="83"/>
    </location>
</feature>
<dbReference type="GO" id="GO:0003677">
    <property type="term" value="F:DNA binding"/>
    <property type="evidence" value="ECO:0007669"/>
    <property type="project" value="InterPro"/>
</dbReference>
<sequence>MRRIIPSVMLSAALLLASPFALAVNVNKADAAAIAEELKGVGKTKAEAIVKERQKNGPFKDGRDLAARVKGIGPATVKKNKDRLQF</sequence>
<name>A0AAU9C5Z9_9GAMM</name>
<dbReference type="PANTHER" id="PTHR21180:SF32">
    <property type="entry name" value="ENDONUCLEASE_EXONUCLEASE_PHOSPHATASE FAMILY DOMAIN-CONTAINING PROTEIN 1"/>
    <property type="match status" value="1"/>
</dbReference>
<dbReference type="InterPro" id="IPR004509">
    <property type="entry name" value="Competence_ComEA_HhH"/>
</dbReference>
<dbReference type="Gene3D" id="1.10.150.280">
    <property type="entry name" value="AF1531-like domain"/>
    <property type="match status" value="1"/>
</dbReference>
<dbReference type="InterPro" id="IPR010994">
    <property type="entry name" value="RuvA_2-like"/>
</dbReference>
<dbReference type="InterPro" id="IPR051675">
    <property type="entry name" value="Endo/Exo/Phosphatase_dom_1"/>
</dbReference>
<gene>
    <name evidence="3" type="ORF">MIT9_P2281</name>
</gene>
<keyword evidence="4" id="KW-1185">Reference proteome</keyword>
<dbReference type="Pfam" id="PF12836">
    <property type="entry name" value="HHH_3"/>
    <property type="match status" value="1"/>
</dbReference>
<dbReference type="GO" id="GO:0015628">
    <property type="term" value="P:protein secretion by the type II secretion system"/>
    <property type="evidence" value="ECO:0007669"/>
    <property type="project" value="TreeGrafter"/>
</dbReference>
<dbReference type="PANTHER" id="PTHR21180">
    <property type="entry name" value="ENDONUCLEASE/EXONUCLEASE/PHOSPHATASE FAMILY DOMAIN-CONTAINING PROTEIN 1"/>
    <property type="match status" value="1"/>
</dbReference>
<dbReference type="KEGG" id="mcau:MIT9_P2281"/>
<proteinExistence type="predicted"/>
<dbReference type="NCBIfam" id="TIGR00426">
    <property type="entry name" value="competence protein ComEA helix-hairpin-helix repeat region"/>
    <property type="match status" value="1"/>
</dbReference>
<dbReference type="SMART" id="SM00278">
    <property type="entry name" value="HhH1"/>
    <property type="match status" value="2"/>
</dbReference>
<dbReference type="RefSeq" id="WP_317705085.1">
    <property type="nucleotide sequence ID" value="NZ_AP024714.1"/>
</dbReference>
<accession>A0AAU9C5Z9</accession>
<dbReference type="AlphaFoldDB" id="A0AAU9C5Z9"/>
<keyword evidence="1" id="KW-0732">Signal</keyword>
<protein>
    <submittedName>
        <fullName evidence="3">Competence protein ComEA</fullName>
    </submittedName>
</protein>
<feature type="domain" description="Helix-hairpin-helix DNA-binding motif class 1" evidence="2">
    <location>
        <begin position="33"/>
        <end position="52"/>
    </location>
</feature>
<dbReference type="EMBL" id="AP024714">
    <property type="protein sequence ID" value="BCX82695.1"/>
    <property type="molecule type" value="Genomic_DNA"/>
</dbReference>
<feature type="chain" id="PRO_5043998083" evidence="1">
    <location>
        <begin position="24"/>
        <end position="86"/>
    </location>
</feature>
<dbReference type="Proteomes" id="UP001321825">
    <property type="component" value="Chromosome"/>
</dbReference>
<reference evidence="4" key="1">
    <citation type="journal article" date="2024" name="Int. J. Syst. Evol. Microbiol.">
        <title>Methylomarinovum tepidoasis sp. nov., a moderately thermophilic methanotroph of the family Methylothermaceae isolated from a deep-sea hydrothermal field.</title>
        <authorList>
            <person name="Hirayama H."/>
            <person name="Takaki Y."/>
            <person name="Abe M."/>
            <person name="Miyazaki M."/>
            <person name="Uematsu K."/>
            <person name="Matsui Y."/>
            <person name="Takai K."/>
        </authorList>
    </citation>
    <scope>NUCLEOTIDE SEQUENCE [LARGE SCALE GENOMIC DNA]</scope>
    <source>
        <strain evidence="4">IT-9</strain>
    </source>
</reference>
<dbReference type="GO" id="GO:0015627">
    <property type="term" value="C:type II protein secretion system complex"/>
    <property type="evidence" value="ECO:0007669"/>
    <property type="project" value="TreeGrafter"/>
</dbReference>
<evidence type="ECO:0000313" key="3">
    <source>
        <dbReference type="EMBL" id="BCX82695.1"/>
    </source>
</evidence>
<dbReference type="InterPro" id="IPR003583">
    <property type="entry name" value="Hlx-hairpin-Hlx_DNA-bd_motif"/>
</dbReference>
<evidence type="ECO:0000259" key="2">
    <source>
        <dbReference type="SMART" id="SM00278"/>
    </source>
</evidence>
<organism evidence="3 4">
    <name type="scientific">Methylomarinovum caldicuralii</name>
    <dbReference type="NCBI Taxonomy" id="438856"/>
    <lineage>
        <taxon>Bacteria</taxon>
        <taxon>Pseudomonadati</taxon>
        <taxon>Pseudomonadota</taxon>
        <taxon>Gammaproteobacteria</taxon>
        <taxon>Methylococcales</taxon>
        <taxon>Methylothermaceae</taxon>
        <taxon>Methylomarinovum</taxon>
    </lineage>
</organism>
<feature type="signal peptide" evidence="1">
    <location>
        <begin position="1"/>
        <end position="23"/>
    </location>
</feature>
<evidence type="ECO:0000313" key="4">
    <source>
        <dbReference type="Proteomes" id="UP001321825"/>
    </source>
</evidence>
<dbReference type="GO" id="GO:0006281">
    <property type="term" value="P:DNA repair"/>
    <property type="evidence" value="ECO:0007669"/>
    <property type="project" value="InterPro"/>
</dbReference>
<evidence type="ECO:0000256" key="1">
    <source>
        <dbReference type="SAM" id="SignalP"/>
    </source>
</evidence>